<name>A0ACC5Y4H0_9TELE</name>
<gene>
    <name evidence="1" type="ORF">PDJAM_G00186520</name>
</gene>
<sequence>MPLCRSAHTFCRTLGGILLPDTDHPLTRLYFSRGYFEHTGGFNSVQDMTMRPLWLSAVVAVYLAVCIADAGSASRNSIKNLQPEAAGSPAEPVSASPHAPKTEPGAGARTAPQSCAGVSQCGVAEFCSRGICQPCRKRRKRCARDAMCCAGNRCINGVCQAGEVNATQPVSTTVSTKQATEVHGSPTSALGDQNKTVVAQQTKKTNVVSPRPPELLKGGEGETCLRSSDCSKGLCCARHFWSRICKPVLTEGQVCTRHHRKDTHSLEIFQRCDCGQGLVCRAQKERGSEKQQQSILQQQQQQQQQPRKNSNKATRNLHTCQPH</sequence>
<evidence type="ECO:0000313" key="1">
    <source>
        <dbReference type="EMBL" id="MCJ8730614.1"/>
    </source>
</evidence>
<protein>
    <submittedName>
        <fullName evidence="1">Uncharacterized protein</fullName>
    </submittedName>
</protein>
<keyword evidence="2" id="KW-1185">Reference proteome</keyword>
<organism evidence="1 2">
    <name type="scientific">Pangasius djambal</name>
    <dbReference type="NCBI Taxonomy" id="1691987"/>
    <lineage>
        <taxon>Eukaryota</taxon>
        <taxon>Metazoa</taxon>
        <taxon>Chordata</taxon>
        <taxon>Craniata</taxon>
        <taxon>Vertebrata</taxon>
        <taxon>Euteleostomi</taxon>
        <taxon>Actinopterygii</taxon>
        <taxon>Neopterygii</taxon>
        <taxon>Teleostei</taxon>
        <taxon>Ostariophysi</taxon>
        <taxon>Siluriformes</taxon>
        <taxon>Pangasiidae</taxon>
        <taxon>Pangasius</taxon>
    </lineage>
</organism>
<dbReference type="EMBL" id="CM040977">
    <property type="protein sequence ID" value="MCJ8730614.1"/>
    <property type="molecule type" value="Genomic_DNA"/>
</dbReference>
<comment type="caution">
    <text evidence="1">The sequence shown here is derived from an EMBL/GenBank/DDBJ whole genome shotgun (WGS) entry which is preliminary data.</text>
</comment>
<accession>A0ACC5Y4H0</accession>
<reference evidence="1" key="1">
    <citation type="submission" date="2020-02" db="EMBL/GenBank/DDBJ databases">
        <title>Genome sequencing of the panga catfish, Pangasius djambal.</title>
        <authorList>
            <person name="Wen M."/>
            <person name="Zahm M."/>
            <person name="Roques C."/>
            <person name="Cabau C."/>
            <person name="Klopp C."/>
            <person name="Donnadieu C."/>
            <person name="Jouanno E."/>
            <person name="Avarre J.-C."/>
            <person name="Campet M."/>
            <person name="Ha T."/>
            <person name="Dugue R."/>
            <person name="Lampietro C."/>
            <person name="Louis A."/>
            <person name="Herpin A."/>
            <person name="Echchiki A."/>
            <person name="Berthelot C."/>
            <person name="Parey E."/>
            <person name="Roest-Crollius H."/>
            <person name="Braasch I."/>
            <person name="Postlethwait J.H."/>
            <person name="Bobe J."/>
            <person name="Montfort J."/>
            <person name="Bouchez O."/>
            <person name="Begum T."/>
            <person name="Schartl M."/>
            <person name="Gustiano R."/>
            <person name="Guiguen Y."/>
        </authorList>
    </citation>
    <scope>NUCLEOTIDE SEQUENCE</scope>
    <source>
        <strain evidence="1">Pdj_M5554</strain>
    </source>
</reference>
<proteinExistence type="predicted"/>
<dbReference type="Proteomes" id="UP000830395">
    <property type="component" value="Chromosome 3"/>
</dbReference>
<evidence type="ECO:0000313" key="2">
    <source>
        <dbReference type="Proteomes" id="UP000830395"/>
    </source>
</evidence>